<sequence>MKGLEKLGRAEMAALIVNTLADAGIDVVLVGGSCVCIWTNERFASFDLDFIDLTYKRRKEIAAALAGIGFVPKGQTRYFEHPDSQWSVEFPSAPLAVGHEEIGNDRVAELQTPMGIIRLLNPTDCIKDRLLWYYLENDLQCWEQALDIAHGHKVIWGDLKTWHDNEGFPDEFRTFKDAVSS</sequence>
<dbReference type="RefSeq" id="WP_101522874.1">
    <property type="nucleotide sequence ID" value="NZ_PKLZ01000018.1"/>
</dbReference>
<gene>
    <name evidence="1" type="ORF">CWI75_17750</name>
</gene>
<protein>
    <recommendedName>
        <fullName evidence="3">Nucleotidyltransferase family protein</fullName>
    </recommendedName>
</protein>
<dbReference type="AlphaFoldDB" id="A0A2N5XXZ7"/>
<dbReference type="Proteomes" id="UP000234845">
    <property type="component" value="Unassembled WGS sequence"/>
</dbReference>
<reference evidence="2" key="1">
    <citation type="submission" date="2017-11" db="EMBL/GenBank/DDBJ databases">
        <title>The draft genome sequence of Chromatocurvus sp. F02.</title>
        <authorList>
            <person name="Du Z.-J."/>
            <person name="Chang Y.-Q."/>
        </authorList>
    </citation>
    <scope>NUCLEOTIDE SEQUENCE [LARGE SCALE GENOMIC DNA]</scope>
    <source>
        <strain evidence="2">F02</strain>
    </source>
</reference>
<comment type="caution">
    <text evidence="1">The sequence shown here is derived from an EMBL/GenBank/DDBJ whole genome shotgun (WGS) entry which is preliminary data.</text>
</comment>
<dbReference type="OrthoDB" id="325117at2"/>
<name>A0A2N5XXZ7_9GAMM</name>
<evidence type="ECO:0008006" key="3">
    <source>
        <dbReference type="Google" id="ProtNLM"/>
    </source>
</evidence>
<keyword evidence="2" id="KW-1185">Reference proteome</keyword>
<dbReference type="EMBL" id="PKLZ01000018">
    <property type="protein sequence ID" value="PLW81021.1"/>
    <property type="molecule type" value="Genomic_DNA"/>
</dbReference>
<accession>A0A2N5XXZ7</accession>
<evidence type="ECO:0000313" key="1">
    <source>
        <dbReference type="EMBL" id="PLW81021.1"/>
    </source>
</evidence>
<proteinExistence type="predicted"/>
<evidence type="ECO:0000313" key="2">
    <source>
        <dbReference type="Proteomes" id="UP000234845"/>
    </source>
</evidence>
<organism evidence="1 2">
    <name type="scientific">Kineobactrum sediminis</name>
    <dbReference type="NCBI Taxonomy" id="1905677"/>
    <lineage>
        <taxon>Bacteria</taxon>
        <taxon>Pseudomonadati</taxon>
        <taxon>Pseudomonadota</taxon>
        <taxon>Gammaproteobacteria</taxon>
        <taxon>Cellvibrionales</taxon>
        <taxon>Halieaceae</taxon>
        <taxon>Kineobactrum</taxon>
    </lineage>
</organism>